<dbReference type="InterPro" id="IPR041588">
    <property type="entry name" value="Integrase_H2C2"/>
</dbReference>
<reference evidence="2" key="1">
    <citation type="submission" date="2021-03" db="EMBL/GenBank/DDBJ databases">
        <title>Draft genome sequence of rust myrtle Austropuccinia psidii MF-1, a brazilian biotype.</title>
        <authorList>
            <person name="Quecine M.C."/>
            <person name="Pachon D.M.R."/>
            <person name="Bonatelli M.L."/>
            <person name="Correr F.H."/>
            <person name="Franceschini L.M."/>
            <person name="Leite T.F."/>
            <person name="Margarido G.R.A."/>
            <person name="Almeida C.A."/>
            <person name="Ferrarezi J.A."/>
            <person name="Labate C.A."/>
        </authorList>
    </citation>
    <scope>NUCLEOTIDE SEQUENCE</scope>
    <source>
        <strain evidence="2">MF-1</strain>
    </source>
</reference>
<dbReference type="PANTHER" id="PTHR37984">
    <property type="entry name" value="PROTEIN CBG26694"/>
    <property type="match status" value="1"/>
</dbReference>
<evidence type="ECO:0000259" key="1">
    <source>
        <dbReference type="Pfam" id="PF17921"/>
    </source>
</evidence>
<dbReference type="PANTHER" id="PTHR37984:SF5">
    <property type="entry name" value="PROTEIN NYNRIN-LIKE"/>
    <property type="match status" value="1"/>
</dbReference>
<evidence type="ECO:0000313" key="3">
    <source>
        <dbReference type="Proteomes" id="UP000765509"/>
    </source>
</evidence>
<dbReference type="Pfam" id="PF17921">
    <property type="entry name" value="Integrase_H2C2"/>
    <property type="match status" value="1"/>
</dbReference>
<comment type="caution">
    <text evidence="2">The sequence shown here is derived from an EMBL/GenBank/DDBJ whole genome shotgun (WGS) entry which is preliminary data.</text>
</comment>
<dbReference type="Gene3D" id="1.10.340.70">
    <property type="match status" value="1"/>
</dbReference>
<gene>
    <name evidence="2" type="ORF">O181_012062</name>
</gene>
<sequence>MLRWQLVIKEYGGNMTIVHKAGNINKNADGLSRWALANTHDSPAYVPLEAEKQSTIEGINITDIGNEFVQELRKSHKKENNSHILKSLIDKDCKDTALVSSLDEVWKNFYSEGRFHFFDSIIYHRTKNSCVMTLCSRLIIDRILHECHDRIYSGNLSEEKILGKVKNSACWPSWRKESIEYCHTCDRCQKANRSTEKKFGLMIHIQEPKSPWEVVHMDWVTALPPSGDRSYNLFSHCGQI</sequence>
<evidence type="ECO:0000313" key="2">
    <source>
        <dbReference type="EMBL" id="MBW0472347.1"/>
    </source>
</evidence>
<accession>A0A9Q3GMN4</accession>
<keyword evidence="3" id="KW-1185">Reference proteome</keyword>
<feature type="domain" description="Integrase zinc-binding" evidence="1">
    <location>
        <begin position="141"/>
        <end position="193"/>
    </location>
</feature>
<dbReference type="Proteomes" id="UP000765509">
    <property type="component" value="Unassembled WGS sequence"/>
</dbReference>
<name>A0A9Q3GMN4_9BASI</name>
<organism evidence="2 3">
    <name type="scientific">Austropuccinia psidii MF-1</name>
    <dbReference type="NCBI Taxonomy" id="1389203"/>
    <lineage>
        <taxon>Eukaryota</taxon>
        <taxon>Fungi</taxon>
        <taxon>Dikarya</taxon>
        <taxon>Basidiomycota</taxon>
        <taxon>Pucciniomycotina</taxon>
        <taxon>Pucciniomycetes</taxon>
        <taxon>Pucciniales</taxon>
        <taxon>Sphaerophragmiaceae</taxon>
        <taxon>Austropuccinia</taxon>
    </lineage>
</organism>
<protein>
    <recommendedName>
        <fullName evidence="1">Integrase zinc-binding domain-containing protein</fullName>
    </recommendedName>
</protein>
<proteinExistence type="predicted"/>
<dbReference type="AlphaFoldDB" id="A0A9Q3GMN4"/>
<dbReference type="EMBL" id="AVOT02003054">
    <property type="protein sequence ID" value="MBW0472347.1"/>
    <property type="molecule type" value="Genomic_DNA"/>
</dbReference>
<dbReference type="InterPro" id="IPR050951">
    <property type="entry name" value="Retrovirus_Pol_polyprotein"/>
</dbReference>